<dbReference type="InterPro" id="IPR021760">
    <property type="entry name" value="RepC_C"/>
</dbReference>
<keyword evidence="2" id="KW-0812">Transmembrane</keyword>
<evidence type="ECO:0000259" key="3">
    <source>
        <dbReference type="Pfam" id="PF03428"/>
    </source>
</evidence>
<evidence type="ECO:0000313" key="5">
    <source>
        <dbReference type="EMBL" id="KFB08205.1"/>
    </source>
</evidence>
<dbReference type="InterPro" id="IPR005090">
    <property type="entry name" value="RepC_N"/>
</dbReference>
<dbReference type="Pfam" id="PF11800">
    <property type="entry name" value="RP-C_C"/>
    <property type="match status" value="1"/>
</dbReference>
<keyword evidence="2" id="KW-0472">Membrane</keyword>
<evidence type="ECO:0000256" key="2">
    <source>
        <dbReference type="SAM" id="Phobius"/>
    </source>
</evidence>
<dbReference type="eggNOG" id="COG0640">
    <property type="taxonomic scope" value="Bacteria"/>
</dbReference>
<protein>
    <submittedName>
        <fullName evidence="5">Replication initiation protein RepC</fullName>
    </submittedName>
</protein>
<dbReference type="Proteomes" id="UP000053675">
    <property type="component" value="Unassembled WGS sequence"/>
</dbReference>
<dbReference type="InterPro" id="IPR036390">
    <property type="entry name" value="WH_DNA-bd_sf"/>
</dbReference>
<dbReference type="RefSeq" id="WP_036486900.1">
    <property type="nucleotide sequence ID" value="NZ_JMQM01000003.1"/>
</dbReference>
<feature type="domain" description="Plasmid replication protein C C-terminal" evidence="4">
    <location>
        <begin position="359"/>
        <end position="451"/>
    </location>
</feature>
<evidence type="ECO:0000259" key="4">
    <source>
        <dbReference type="Pfam" id="PF11800"/>
    </source>
</evidence>
<dbReference type="EMBL" id="JMQM01000003">
    <property type="protein sequence ID" value="KFB08205.1"/>
    <property type="molecule type" value="Genomic_DNA"/>
</dbReference>
<dbReference type="Pfam" id="PF03428">
    <property type="entry name" value="RP-C"/>
    <property type="match status" value="1"/>
</dbReference>
<feature type="compositionally biased region" description="Basic and acidic residues" evidence="1">
    <location>
        <begin position="305"/>
        <end position="348"/>
    </location>
</feature>
<dbReference type="PATRIC" id="fig|472175.3.peg.3413"/>
<dbReference type="OrthoDB" id="7488837at2"/>
<evidence type="ECO:0000256" key="1">
    <source>
        <dbReference type="SAM" id="MobiDB-lite"/>
    </source>
</evidence>
<dbReference type="STRING" id="472175.EL18_03415"/>
<feature type="domain" description="Plasmid replication protein C N-terminal" evidence="3">
    <location>
        <begin position="38"/>
        <end position="195"/>
    </location>
</feature>
<keyword evidence="2" id="KW-1133">Transmembrane helix</keyword>
<dbReference type="AlphaFoldDB" id="A0A084U5G9"/>
<proteinExistence type="predicted"/>
<dbReference type="InterPro" id="IPR047611">
    <property type="entry name" value="RepABC_RepC"/>
</dbReference>
<evidence type="ECO:0000313" key="6">
    <source>
        <dbReference type="Proteomes" id="UP000053675"/>
    </source>
</evidence>
<dbReference type="SUPFAM" id="SSF46785">
    <property type="entry name" value="Winged helix' DNA-binding domain"/>
    <property type="match status" value="1"/>
</dbReference>
<name>A0A084U5G9_9HYPH</name>
<accession>A0A084U5G9</accession>
<feature type="region of interest" description="Disordered" evidence="1">
    <location>
        <begin position="265"/>
        <end position="352"/>
    </location>
</feature>
<comment type="caution">
    <text evidence="5">The sequence shown here is derived from an EMBL/GenBank/DDBJ whole genome shotgun (WGS) entry which is preliminary data.</text>
</comment>
<sequence>MTETFAVSPFGGRGMAHAQISAQRAIARAASGAKPRGESGDKKAVDKWKLIRAVTEAKQHLGLSDRTICVLEALLSFLPERELKASTRLIVFPSNAELSVRARGMAPATLRRHLASLVSAGLVMRRDSANGKRYARRNEDGEVEQAFGFDISQLVLRSDEIFAEAIRVRRTASEMKALRSEVTIHMRDMRTMLNALGEEGHEGLAELEDAFEAVSGRLGRRTSREELEARLARLVALRLRLEACLGLGHQDAGEDAEADMDTLSVTPQTDSETGDDDQEKQVQEKVEAQTAEALNSRKVSANVRQNERHIKKPESESLLEERQKDLGVRDARHQPRPPKVDSCQRGEGDAASSARNVTLPSLLKSCPSIADYATAGIQSWQDLFKAGDVVRRMLGVSDHGWFAACAALGQVGAAIAMAVILQRAERIASPGGYLRSLTAKAQRGALDLRVLVDQELRNQAGAVTLGVGHA</sequence>
<reference evidence="5 6" key="1">
    <citation type="submission" date="2014-05" db="EMBL/GenBank/DDBJ databases">
        <title>Draft Genome Sequence of Nitratireductor basaltis Strain UMTGB225, A Marine Bacterium Isolated from Green Barrel Tunicate.</title>
        <authorList>
            <person name="Gan H.Y."/>
        </authorList>
    </citation>
    <scope>NUCLEOTIDE SEQUENCE [LARGE SCALE GENOMIC DNA]</scope>
    <source>
        <strain evidence="5 6">UMTGB225</strain>
    </source>
</reference>
<gene>
    <name evidence="5" type="ORF">EL18_03415</name>
</gene>
<keyword evidence="6" id="KW-1185">Reference proteome</keyword>
<organism evidence="5 6">
    <name type="scientific">Nitratireductor basaltis</name>
    <dbReference type="NCBI Taxonomy" id="472175"/>
    <lineage>
        <taxon>Bacteria</taxon>
        <taxon>Pseudomonadati</taxon>
        <taxon>Pseudomonadota</taxon>
        <taxon>Alphaproteobacteria</taxon>
        <taxon>Hyphomicrobiales</taxon>
        <taxon>Phyllobacteriaceae</taxon>
        <taxon>Nitratireductor</taxon>
    </lineage>
</organism>
<dbReference type="NCBIfam" id="NF040974">
    <property type="entry name" value="RepABC_RepC"/>
    <property type="match status" value="1"/>
</dbReference>
<feature type="transmembrane region" description="Helical" evidence="2">
    <location>
        <begin position="401"/>
        <end position="421"/>
    </location>
</feature>